<protein>
    <submittedName>
        <fullName evidence="1">Uncharacterized protein</fullName>
    </submittedName>
</protein>
<reference evidence="1" key="1">
    <citation type="submission" date="2018-03" db="EMBL/GenBank/DDBJ databases">
        <authorList>
            <person name="Guldener U."/>
        </authorList>
    </citation>
    <scope>NUCLEOTIDE SEQUENCE</scope>
</reference>
<gene>
    <name evidence="1" type="ORF">FTOL_02203</name>
</gene>
<organism evidence="1 2">
    <name type="scientific">Fusarium torulosum</name>
    <dbReference type="NCBI Taxonomy" id="33205"/>
    <lineage>
        <taxon>Eukaryota</taxon>
        <taxon>Fungi</taxon>
        <taxon>Dikarya</taxon>
        <taxon>Ascomycota</taxon>
        <taxon>Pezizomycotina</taxon>
        <taxon>Sordariomycetes</taxon>
        <taxon>Hypocreomycetidae</taxon>
        <taxon>Hypocreales</taxon>
        <taxon>Nectriaceae</taxon>
        <taxon>Fusarium</taxon>
    </lineage>
</organism>
<evidence type="ECO:0000313" key="2">
    <source>
        <dbReference type="Proteomes" id="UP001187734"/>
    </source>
</evidence>
<keyword evidence="2" id="KW-1185">Reference proteome</keyword>
<dbReference type="Proteomes" id="UP001187734">
    <property type="component" value="Unassembled WGS sequence"/>
</dbReference>
<evidence type="ECO:0000313" key="1">
    <source>
        <dbReference type="EMBL" id="SPJ72474.1"/>
    </source>
</evidence>
<comment type="caution">
    <text evidence="1">The sequence shown here is derived from an EMBL/GenBank/DDBJ whole genome shotgun (WGS) entry which is preliminary data.</text>
</comment>
<accession>A0AAE8M1K4</accession>
<dbReference type="EMBL" id="ONZP01000065">
    <property type="protein sequence ID" value="SPJ72474.1"/>
    <property type="molecule type" value="Genomic_DNA"/>
</dbReference>
<name>A0AAE8M1K4_9HYPO</name>
<proteinExistence type="predicted"/>
<sequence>MQLKSLCLSSLMTLYQYITSNMEVVLQAKTLRSVICYISITSD</sequence>
<dbReference type="AlphaFoldDB" id="A0AAE8M1K4"/>